<feature type="signal peptide" evidence="1">
    <location>
        <begin position="1"/>
        <end position="32"/>
    </location>
</feature>
<proteinExistence type="predicted"/>
<sequence>MTNRRDFLRTATVAAVVAGSGMLTGRSSLANAAETTPKPAGLNNKPQKIIALEEHFML</sequence>
<evidence type="ECO:0000313" key="2">
    <source>
        <dbReference type="EMBL" id="TKI02372.1"/>
    </source>
</evidence>
<reference evidence="2 3" key="1">
    <citation type="submission" date="2019-04" db="EMBL/GenBank/DDBJ databases">
        <authorList>
            <person name="Li M."/>
            <person name="Gao C."/>
        </authorList>
    </citation>
    <scope>NUCLEOTIDE SEQUENCE [LARGE SCALE GENOMIC DNA]</scope>
    <source>
        <strain evidence="2 3">BGMRC 2031</strain>
    </source>
</reference>
<name>A0ABY2SFB2_9HYPH</name>
<organism evidence="2 3">
    <name type="scientific">Martelella alba</name>
    <dbReference type="NCBI Taxonomy" id="2590451"/>
    <lineage>
        <taxon>Bacteria</taxon>
        <taxon>Pseudomonadati</taxon>
        <taxon>Pseudomonadota</taxon>
        <taxon>Alphaproteobacteria</taxon>
        <taxon>Hyphomicrobiales</taxon>
        <taxon>Aurantimonadaceae</taxon>
        <taxon>Martelella</taxon>
    </lineage>
</organism>
<protein>
    <submittedName>
        <fullName evidence="2">Twin-arginine translocation signal domain-containing protein</fullName>
    </submittedName>
</protein>
<dbReference type="EMBL" id="SZPQ01000083">
    <property type="protein sequence ID" value="TKI02372.1"/>
    <property type="molecule type" value="Genomic_DNA"/>
</dbReference>
<dbReference type="PROSITE" id="PS51318">
    <property type="entry name" value="TAT"/>
    <property type="match status" value="1"/>
</dbReference>
<comment type="caution">
    <text evidence="2">The sequence shown here is derived from an EMBL/GenBank/DDBJ whole genome shotgun (WGS) entry which is preliminary data.</text>
</comment>
<dbReference type="Proteomes" id="UP000305202">
    <property type="component" value="Unassembled WGS sequence"/>
</dbReference>
<dbReference type="InterPro" id="IPR006311">
    <property type="entry name" value="TAT_signal"/>
</dbReference>
<accession>A0ABY2SFB2</accession>
<evidence type="ECO:0000313" key="3">
    <source>
        <dbReference type="Proteomes" id="UP000305202"/>
    </source>
</evidence>
<evidence type="ECO:0000256" key="1">
    <source>
        <dbReference type="SAM" id="SignalP"/>
    </source>
</evidence>
<feature type="chain" id="PRO_5047114537" evidence="1">
    <location>
        <begin position="33"/>
        <end position="58"/>
    </location>
</feature>
<dbReference type="RefSeq" id="WP_136993054.1">
    <property type="nucleotide sequence ID" value="NZ_SZPQ01000083.1"/>
</dbReference>
<dbReference type="NCBIfam" id="TIGR01409">
    <property type="entry name" value="TAT_signal_seq"/>
    <property type="match status" value="1"/>
</dbReference>
<gene>
    <name evidence="2" type="ORF">FCN80_25220</name>
</gene>
<dbReference type="InterPro" id="IPR019546">
    <property type="entry name" value="TAT_signal_bac_arc"/>
</dbReference>
<keyword evidence="1" id="KW-0732">Signal</keyword>
<keyword evidence="3" id="KW-1185">Reference proteome</keyword>